<dbReference type="OrthoDB" id="2274040at2759"/>
<evidence type="ECO:0000313" key="4">
    <source>
        <dbReference type="Proteomes" id="UP000242180"/>
    </source>
</evidence>
<proteinExistence type="inferred from homology"/>
<organism evidence="3 4">
    <name type="scientific">Syncephalastrum racemosum</name>
    <name type="common">Filamentous fungus</name>
    <dbReference type="NCBI Taxonomy" id="13706"/>
    <lineage>
        <taxon>Eukaryota</taxon>
        <taxon>Fungi</taxon>
        <taxon>Fungi incertae sedis</taxon>
        <taxon>Mucoromycota</taxon>
        <taxon>Mucoromycotina</taxon>
        <taxon>Mucoromycetes</taxon>
        <taxon>Mucorales</taxon>
        <taxon>Syncephalastraceae</taxon>
        <taxon>Syncephalastrum</taxon>
    </lineage>
</organism>
<feature type="signal peptide" evidence="2">
    <location>
        <begin position="1"/>
        <end position="39"/>
    </location>
</feature>
<accession>A0A1X2H9L9</accession>
<name>A0A1X2H9L9_SYNRA</name>
<dbReference type="InParanoid" id="A0A1X2H9L9"/>
<dbReference type="EMBL" id="MCGN01000006">
    <property type="protein sequence ID" value="ORY95328.1"/>
    <property type="molecule type" value="Genomic_DNA"/>
</dbReference>
<keyword evidence="4" id="KW-1185">Reference proteome</keyword>
<keyword evidence="2" id="KW-0732">Signal</keyword>
<evidence type="ECO:0000313" key="3">
    <source>
        <dbReference type="EMBL" id="ORY95328.1"/>
    </source>
</evidence>
<comment type="similarity">
    <text evidence="1">Belongs to the invertebrate defensin family.</text>
</comment>
<dbReference type="InterPro" id="IPR036574">
    <property type="entry name" value="Scorpion_toxin-like_sf"/>
</dbReference>
<evidence type="ECO:0000256" key="2">
    <source>
        <dbReference type="SAM" id="SignalP"/>
    </source>
</evidence>
<comment type="caution">
    <text evidence="3">The sequence shown here is derived from an EMBL/GenBank/DDBJ whole genome shotgun (WGS) entry which is preliminary data.</text>
</comment>
<dbReference type="AlphaFoldDB" id="A0A1X2H9L9"/>
<sequence length="120" mass="12944">MTSTKLTMKATTTVTRRRRIALPLILLVLLNCFCTLTAAVEPLHHTGLCTIADEDSTACADACEQVMDGNGICIYDTCYCTDVGIGSCEDYNHEGCDAICQEMSSNLIGFCNEGQCNCLS</sequence>
<dbReference type="Proteomes" id="UP000242180">
    <property type="component" value="Unassembled WGS sequence"/>
</dbReference>
<evidence type="ECO:0008006" key="5">
    <source>
        <dbReference type="Google" id="ProtNLM"/>
    </source>
</evidence>
<feature type="chain" id="PRO_5013298663" description="Extracellular membrane protein CFEM domain-containing protein" evidence="2">
    <location>
        <begin position="40"/>
        <end position="120"/>
    </location>
</feature>
<reference evidence="3 4" key="1">
    <citation type="submission" date="2016-07" db="EMBL/GenBank/DDBJ databases">
        <title>Pervasive Adenine N6-methylation of Active Genes in Fungi.</title>
        <authorList>
            <consortium name="DOE Joint Genome Institute"/>
            <person name="Mondo S.J."/>
            <person name="Dannebaum R.O."/>
            <person name="Kuo R.C."/>
            <person name="Labutti K."/>
            <person name="Haridas S."/>
            <person name="Kuo A."/>
            <person name="Salamov A."/>
            <person name="Ahrendt S.R."/>
            <person name="Lipzen A."/>
            <person name="Sullivan W."/>
            <person name="Andreopoulos W.B."/>
            <person name="Clum A."/>
            <person name="Lindquist E."/>
            <person name="Daum C."/>
            <person name="Ramamoorthy G.K."/>
            <person name="Gryganskyi A."/>
            <person name="Culley D."/>
            <person name="Magnuson J.K."/>
            <person name="James T.Y."/>
            <person name="O'Malley M.A."/>
            <person name="Stajich J.E."/>
            <person name="Spatafora J.W."/>
            <person name="Visel A."/>
            <person name="Grigoriev I.V."/>
        </authorList>
    </citation>
    <scope>NUCLEOTIDE SEQUENCE [LARGE SCALE GENOMIC DNA]</scope>
    <source>
        <strain evidence="3 4">NRRL 2496</strain>
    </source>
</reference>
<evidence type="ECO:0000256" key="1">
    <source>
        <dbReference type="ARBA" id="ARBA00007085"/>
    </source>
</evidence>
<dbReference type="SUPFAM" id="SSF57095">
    <property type="entry name" value="Scorpion toxin-like"/>
    <property type="match status" value="1"/>
</dbReference>
<gene>
    <name evidence="3" type="ORF">BCR43DRAFT_492812</name>
</gene>
<protein>
    <recommendedName>
        <fullName evidence="5">Extracellular membrane protein CFEM domain-containing protein</fullName>
    </recommendedName>
</protein>